<dbReference type="EC" id="2.7.1.71" evidence="7"/>
<comment type="subunit">
    <text evidence="7">Monomer.</text>
</comment>
<evidence type="ECO:0000313" key="10">
    <source>
        <dbReference type="EMBL" id="RGJ06704.1"/>
    </source>
</evidence>
<gene>
    <name evidence="8" type="primary">aroK_1</name>
    <name evidence="7" type="synonym">aroK</name>
    <name evidence="9" type="ORF">DWX31_10905</name>
    <name evidence="11" type="ORF">DXC39_03075</name>
    <name evidence="10" type="ORF">DXD79_05295</name>
    <name evidence="8" type="ORF">ERS852407_00834</name>
</gene>
<feature type="binding site" evidence="7">
    <location>
        <position position="33"/>
    </location>
    <ligand>
        <name>substrate</name>
    </ligand>
</feature>
<evidence type="ECO:0000256" key="7">
    <source>
        <dbReference type="HAMAP-Rule" id="MF_00109"/>
    </source>
</evidence>
<evidence type="ECO:0000313" key="9">
    <source>
        <dbReference type="EMBL" id="RGD70748.1"/>
    </source>
</evidence>
<comment type="catalytic activity">
    <reaction evidence="7">
        <text>shikimate + ATP = 3-phosphoshikimate + ADP + H(+)</text>
        <dbReference type="Rhea" id="RHEA:13121"/>
        <dbReference type="ChEBI" id="CHEBI:15378"/>
        <dbReference type="ChEBI" id="CHEBI:30616"/>
        <dbReference type="ChEBI" id="CHEBI:36208"/>
        <dbReference type="ChEBI" id="CHEBI:145989"/>
        <dbReference type="ChEBI" id="CHEBI:456216"/>
        <dbReference type="EC" id="2.7.1.71"/>
    </reaction>
</comment>
<dbReference type="GO" id="GO:0009073">
    <property type="term" value="P:aromatic amino acid family biosynthetic process"/>
    <property type="evidence" value="ECO:0007669"/>
    <property type="project" value="UniProtKB-KW"/>
</dbReference>
<feature type="binding site" evidence="7">
    <location>
        <begin position="11"/>
        <end position="16"/>
    </location>
    <ligand>
        <name>ATP</name>
        <dbReference type="ChEBI" id="CHEBI:30616"/>
    </ligand>
</feature>
<evidence type="ECO:0000256" key="2">
    <source>
        <dbReference type="ARBA" id="ARBA00022679"/>
    </source>
</evidence>
<proteinExistence type="inferred from homology"/>
<organism evidence="8 12">
    <name type="scientific">Hungatella hathewayi</name>
    <dbReference type="NCBI Taxonomy" id="154046"/>
    <lineage>
        <taxon>Bacteria</taxon>
        <taxon>Bacillati</taxon>
        <taxon>Bacillota</taxon>
        <taxon>Clostridia</taxon>
        <taxon>Lachnospirales</taxon>
        <taxon>Lachnospiraceae</taxon>
        <taxon>Hungatella</taxon>
    </lineage>
</organism>
<feature type="binding site" evidence="7">
    <location>
        <position position="118"/>
    </location>
    <ligand>
        <name>ATP</name>
        <dbReference type="ChEBI" id="CHEBI:30616"/>
    </ligand>
</feature>
<protein>
    <recommendedName>
        <fullName evidence="7">Shikimate kinase</fullName>
        <shortName evidence="7">SK</shortName>
        <ecNumber evidence="7">2.7.1.71</ecNumber>
    </recommendedName>
</protein>
<dbReference type="Proteomes" id="UP000263014">
    <property type="component" value="Unassembled WGS sequence"/>
</dbReference>
<dbReference type="Pfam" id="PF01202">
    <property type="entry name" value="SKI"/>
    <property type="match status" value="1"/>
</dbReference>
<keyword evidence="6 7" id="KW-0057">Aromatic amino acid biosynthesis</keyword>
<dbReference type="EMBL" id="QSON01000002">
    <property type="protein sequence ID" value="RGJ06704.1"/>
    <property type="molecule type" value="Genomic_DNA"/>
</dbReference>
<evidence type="ECO:0000313" key="13">
    <source>
        <dbReference type="Proteomes" id="UP000261023"/>
    </source>
</evidence>
<keyword evidence="5 7" id="KW-0067">ATP-binding</keyword>
<comment type="cofactor">
    <cofactor evidence="7">
        <name>Mg(2+)</name>
        <dbReference type="ChEBI" id="CHEBI:18420"/>
    </cofactor>
    <text evidence="7">Binds 1 Mg(2+) ion per subunit.</text>
</comment>
<dbReference type="EMBL" id="QSSQ01000001">
    <property type="protein sequence ID" value="RGM08949.1"/>
    <property type="molecule type" value="Genomic_DNA"/>
</dbReference>
<dbReference type="Gene3D" id="3.40.50.300">
    <property type="entry name" value="P-loop containing nucleotide triphosphate hydrolases"/>
    <property type="match status" value="1"/>
</dbReference>
<feature type="binding site" evidence="7">
    <location>
        <position position="154"/>
    </location>
    <ligand>
        <name>ATP</name>
        <dbReference type="ChEBI" id="CHEBI:30616"/>
    </ligand>
</feature>
<dbReference type="GO" id="GO:0005524">
    <property type="term" value="F:ATP binding"/>
    <property type="evidence" value="ECO:0007669"/>
    <property type="project" value="UniProtKB-UniRule"/>
</dbReference>
<dbReference type="InterPro" id="IPR000623">
    <property type="entry name" value="Shikimate_kinase/TSH1"/>
</dbReference>
<keyword evidence="4 7" id="KW-0418">Kinase</keyword>
<keyword evidence="7" id="KW-0963">Cytoplasm</keyword>
<keyword evidence="8" id="KW-0560">Oxidoreductase</keyword>
<dbReference type="Proteomes" id="UP000261023">
    <property type="component" value="Unassembled WGS sequence"/>
</dbReference>
<sequence length="170" mass="18898">MKNVILIGFMGAGKTTVGERYAKKHGLPMVDTDWLIEERAGMTISEIFAQKGEDEFRRTETAVLQTLLSDTQEKVISVGGGLPLREENRRLLKQLGTVIYLEVNPDTVLKRLKGDTTRPLLQGGDVTRRVEELIAARGPIYREAAGLIVDVNGRSVGEIVTELEERMGFE</sequence>
<dbReference type="SUPFAM" id="SSF52540">
    <property type="entry name" value="P-loop containing nucleoside triphosphate hydrolases"/>
    <property type="match status" value="1"/>
</dbReference>
<dbReference type="EMBL" id="CYZE01000001">
    <property type="protein sequence ID" value="CUN65928.1"/>
    <property type="molecule type" value="Genomic_DNA"/>
</dbReference>
<dbReference type="InterPro" id="IPR027417">
    <property type="entry name" value="P-loop_NTPase"/>
</dbReference>
<evidence type="ECO:0000256" key="3">
    <source>
        <dbReference type="ARBA" id="ARBA00022741"/>
    </source>
</evidence>
<reference evidence="13 14" key="2">
    <citation type="submission" date="2018-08" db="EMBL/GenBank/DDBJ databases">
        <title>A genome reference for cultivated species of the human gut microbiota.</title>
        <authorList>
            <person name="Zou Y."/>
            <person name="Xue W."/>
            <person name="Luo G."/>
        </authorList>
    </citation>
    <scope>NUCLEOTIDE SEQUENCE [LARGE SCALE GENOMIC DNA]</scope>
    <source>
        <strain evidence="9 13">AF19-13AC</strain>
        <strain evidence="11 14">TF05-11AC</strain>
        <strain evidence="10 15">TM09-12</strain>
    </source>
</reference>
<keyword evidence="2 7" id="KW-0808">Transferase</keyword>
<name>A0A173YSW9_9FIRM</name>
<dbReference type="Proteomes" id="UP000095651">
    <property type="component" value="Unassembled WGS sequence"/>
</dbReference>
<dbReference type="RefSeq" id="WP_002603597.1">
    <property type="nucleotide sequence ID" value="NZ_CABIXC010000001.1"/>
</dbReference>
<evidence type="ECO:0000256" key="6">
    <source>
        <dbReference type="ARBA" id="ARBA00023141"/>
    </source>
</evidence>
<dbReference type="GO" id="GO:0005829">
    <property type="term" value="C:cytosol"/>
    <property type="evidence" value="ECO:0007669"/>
    <property type="project" value="TreeGrafter"/>
</dbReference>
<comment type="similarity">
    <text evidence="7">Belongs to the shikimate kinase family.</text>
</comment>
<evidence type="ECO:0000313" key="8">
    <source>
        <dbReference type="EMBL" id="CUN65928.1"/>
    </source>
</evidence>
<accession>A0A173YSW9</accession>
<evidence type="ECO:0000256" key="1">
    <source>
        <dbReference type="ARBA" id="ARBA00022605"/>
    </source>
</evidence>
<dbReference type="GO" id="GO:0008652">
    <property type="term" value="P:amino acid biosynthetic process"/>
    <property type="evidence" value="ECO:0007669"/>
    <property type="project" value="UniProtKB-KW"/>
</dbReference>
<dbReference type="HAMAP" id="MF_00109">
    <property type="entry name" value="Shikimate_kinase"/>
    <property type="match status" value="1"/>
</dbReference>
<dbReference type="PANTHER" id="PTHR21087:SF16">
    <property type="entry name" value="SHIKIMATE KINASE 1, CHLOROPLASTIC"/>
    <property type="match status" value="1"/>
</dbReference>
<dbReference type="EMBL" id="QTJW01000006">
    <property type="protein sequence ID" value="RGD70748.1"/>
    <property type="molecule type" value="Genomic_DNA"/>
</dbReference>
<evidence type="ECO:0000256" key="5">
    <source>
        <dbReference type="ARBA" id="ARBA00022840"/>
    </source>
</evidence>
<keyword evidence="7" id="KW-0460">Magnesium</keyword>
<dbReference type="CDD" id="cd00464">
    <property type="entry name" value="SK"/>
    <property type="match status" value="1"/>
</dbReference>
<dbReference type="UniPathway" id="UPA00053">
    <property type="reaction ID" value="UER00088"/>
</dbReference>
<comment type="function">
    <text evidence="7">Catalyzes the specific phosphorylation of the 3-hydroxyl group of shikimic acid using ATP as a cosubstrate.</text>
</comment>
<dbReference type="PANTHER" id="PTHR21087">
    <property type="entry name" value="SHIKIMATE KINASE"/>
    <property type="match status" value="1"/>
</dbReference>
<feature type="binding site" evidence="7">
    <location>
        <position position="57"/>
    </location>
    <ligand>
        <name>substrate</name>
    </ligand>
</feature>
<dbReference type="GO" id="GO:0009423">
    <property type="term" value="P:chorismate biosynthetic process"/>
    <property type="evidence" value="ECO:0007669"/>
    <property type="project" value="UniProtKB-UniRule"/>
</dbReference>
<dbReference type="OrthoDB" id="9800332at2"/>
<feature type="binding site" evidence="7">
    <location>
        <position position="80"/>
    </location>
    <ligand>
        <name>substrate</name>
    </ligand>
</feature>
<dbReference type="GO" id="GO:0000287">
    <property type="term" value="F:magnesium ion binding"/>
    <property type="evidence" value="ECO:0007669"/>
    <property type="project" value="UniProtKB-UniRule"/>
</dbReference>
<feature type="binding site" evidence="7">
    <location>
        <position position="137"/>
    </location>
    <ligand>
        <name>substrate</name>
    </ligand>
</feature>
<evidence type="ECO:0000313" key="15">
    <source>
        <dbReference type="Proteomes" id="UP000263014"/>
    </source>
</evidence>
<keyword evidence="7" id="KW-0479">Metal-binding</keyword>
<dbReference type="Proteomes" id="UP000261257">
    <property type="component" value="Unassembled WGS sequence"/>
</dbReference>
<evidence type="ECO:0000313" key="11">
    <source>
        <dbReference type="EMBL" id="RGM08949.1"/>
    </source>
</evidence>
<comment type="pathway">
    <text evidence="7">Metabolic intermediate biosynthesis; chorismate biosynthesis; chorismate from D-erythrose 4-phosphate and phosphoenolpyruvate: step 5/7.</text>
</comment>
<evidence type="ECO:0000313" key="12">
    <source>
        <dbReference type="Proteomes" id="UP000095651"/>
    </source>
</evidence>
<keyword evidence="3 7" id="KW-0547">Nucleotide-binding</keyword>
<dbReference type="AlphaFoldDB" id="A0A173YSW9"/>
<dbReference type="InterPro" id="IPR031322">
    <property type="entry name" value="Shikimate/glucono_kinase"/>
</dbReference>
<reference evidence="8 12" key="1">
    <citation type="submission" date="2015-09" db="EMBL/GenBank/DDBJ databases">
        <authorList>
            <consortium name="Pathogen Informatics"/>
        </authorList>
    </citation>
    <scope>NUCLEOTIDE SEQUENCE [LARGE SCALE GENOMIC DNA]</scope>
    <source>
        <strain evidence="8 12">2789STDY5608850</strain>
    </source>
</reference>
<comment type="subcellular location">
    <subcellularLocation>
        <location evidence="7">Cytoplasm</location>
    </subcellularLocation>
</comment>
<keyword evidence="1 7" id="KW-0028">Amino-acid biosynthesis</keyword>
<dbReference type="PRINTS" id="PR01100">
    <property type="entry name" value="SHIKIMTKNASE"/>
</dbReference>
<feature type="binding site" evidence="7">
    <location>
        <position position="15"/>
    </location>
    <ligand>
        <name>Mg(2+)</name>
        <dbReference type="ChEBI" id="CHEBI:18420"/>
    </ligand>
</feature>
<dbReference type="GO" id="GO:0016491">
    <property type="term" value="F:oxidoreductase activity"/>
    <property type="evidence" value="ECO:0007669"/>
    <property type="project" value="UniProtKB-KW"/>
</dbReference>
<evidence type="ECO:0000256" key="4">
    <source>
        <dbReference type="ARBA" id="ARBA00022777"/>
    </source>
</evidence>
<dbReference type="GO" id="GO:0004765">
    <property type="term" value="F:shikimate kinase activity"/>
    <property type="evidence" value="ECO:0007669"/>
    <property type="project" value="UniProtKB-UniRule"/>
</dbReference>
<evidence type="ECO:0000313" key="14">
    <source>
        <dbReference type="Proteomes" id="UP000261257"/>
    </source>
</evidence>